<gene>
    <name evidence="1" type="ORF">BpHYR1_044285</name>
</gene>
<comment type="caution">
    <text evidence="1">The sequence shown here is derived from an EMBL/GenBank/DDBJ whole genome shotgun (WGS) entry which is preliminary data.</text>
</comment>
<evidence type="ECO:0000313" key="1">
    <source>
        <dbReference type="EMBL" id="RMZ97042.1"/>
    </source>
</evidence>
<dbReference type="Proteomes" id="UP000276133">
    <property type="component" value="Unassembled WGS sequence"/>
</dbReference>
<sequence>MVFQPIYLLPNWDIFLKSAKNISETVTFDYICSLGRVLWGSWIYTRNNSHEKFKSIDYSELYSAIASKLIGGEHLNKVLSIADCLAILSSRIGIVKPKLISTCQKLVAKNMAVCTYVDTETGRFEIDYPSEPILAEAGAFLMHKSDNLNLIIKQLSFTIESSLIDRGDRGEMIAKLILIIAKDKARNSSQLFHPLMYHNLSKVGEFIQSLFGKCLDNCGNIINGWKCKSENEKCAIKIINLQIENYTELLDGWINFNHFSRSKYWLKEIDLVNGLKRCAAIHCKEYQTAVDLIIPIALDKSNFESISCIMVQVKLENQASEPKYFQVFNKINSKLINGIDLKKPSLLLYMQLGAPKQS</sequence>
<keyword evidence="2" id="KW-1185">Reference proteome</keyword>
<dbReference type="PANTHER" id="PTHR33266">
    <property type="entry name" value="CHROMOSOME 15, WHOLE GENOME SHOTGUN SEQUENCE"/>
    <property type="match status" value="1"/>
</dbReference>
<organism evidence="1 2">
    <name type="scientific">Brachionus plicatilis</name>
    <name type="common">Marine rotifer</name>
    <name type="synonym">Brachionus muelleri</name>
    <dbReference type="NCBI Taxonomy" id="10195"/>
    <lineage>
        <taxon>Eukaryota</taxon>
        <taxon>Metazoa</taxon>
        <taxon>Spiralia</taxon>
        <taxon>Gnathifera</taxon>
        <taxon>Rotifera</taxon>
        <taxon>Eurotatoria</taxon>
        <taxon>Monogononta</taxon>
        <taxon>Pseudotrocha</taxon>
        <taxon>Ploima</taxon>
        <taxon>Brachionidae</taxon>
        <taxon>Brachionus</taxon>
    </lineage>
</organism>
<dbReference type="STRING" id="10195.A0A3M7PDB0"/>
<dbReference type="OrthoDB" id="3270019at2759"/>
<reference evidence="1 2" key="1">
    <citation type="journal article" date="2018" name="Sci. Rep.">
        <title>Genomic signatures of local adaptation to the degree of environmental predictability in rotifers.</title>
        <authorList>
            <person name="Franch-Gras L."/>
            <person name="Hahn C."/>
            <person name="Garcia-Roger E.M."/>
            <person name="Carmona M.J."/>
            <person name="Serra M."/>
            <person name="Gomez A."/>
        </authorList>
    </citation>
    <scope>NUCLEOTIDE SEQUENCE [LARGE SCALE GENOMIC DNA]</scope>
    <source>
        <strain evidence="1">HYR1</strain>
    </source>
</reference>
<name>A0A3M7PDB0_BRAPC</name>
<dbReference type="PANTHER" id="PTHR33266:SF1">
    <property type="entry name" value="F-BOX DOMAIN-CONTAINING PROTEIN"/>
    <property type="match status" value="1"/>
</dbReference>
<accession>A0A3M7PDB0</accession>
<evidence type="ECO:0000313" key="2">
    <source>
        <dbReference type="Proteomes" id="UP000276133"/>
    </source>
</evidence>
<dbReference type="AlphaFoldDB" id="A0A3M7PDB0"/>
<proteinExistence type="predicted"/>
<protein>
    <submittedName>
        <fullName evidence="1">G2 mitotic-specific cyclin cdc13</fullName>
    </submittedName>
</protein>
<dbReference type="EMBL" id="REGN01011671">
    <property type="protein sequence ID" value="RMZ97042.1"/>
    <property type="molecule type" value="Genomic_DNA"/>
</dbReference>